<feature type="transmembrane region" description="Helical" evidence="1">
    <location>
        <begin position="139"/>
        <end position="165"/>
    </location>
</feature>
<dbReference type="Proteomes" id="UP001303160">
    <property type="component" value="Unassembled WGS sequence"/>
</dbReference>
<proteinExistence type="predicted"/>
<protein>
    <submittedName>
        <fullName evidence="2">Uncharacterized protein</fullName>
    </submittedName>
</protein>
<keyword evidence="1" id="KW-1133">Transmembrane helix</keyword>
<organism evidence="2 3">
    <name type="scientific">Triangularia verruculosa</name>
    <dbReference type="NCBI Taxonomy" id="2587418"/>
    <lineage>
        <taxon>Eukaryota</taxon>
        <taxon>Fungi</taxon>
        <taxon>Dikarya</taxon>
        <taxon>Ascomycota</taxon>
        <taxon>Pezizomycotina</taxon>
        <taxon>Sordariomycetes</taxon>
        <taxon>Sordariomycetidae</taxon>
        <taxon>Sordariales</taxon>
        <taxon>Podosporaceae</taxon>
        <taxon>Triangularia</taxon>
    </lineage>
</organism>
<gene>
    <name evidence="2" type="ORF">QBC40DRAFT_188867</name>
</gene>
<keyword evidence="1" id="KW-0472">Membrane</keyword>
<reference evidence="2" key="2">
    <citation type="submission" date="2023-05" db="EMBL/GenBank/DDBJ databases">
        <authorList>
            <consortium name="Lawrence Berkeley National Laboratory"/>
            <person name="Steindorff A."/>
            <person name="Hensen N."/>
            <person name="Bonometti L."/>
            <person name="Westerberg I."/>
            <person name="Brannstrom I.O."/>
            <person name="Guillou S."/>
            <person name="Cros-Aarteil S."/>
            <person name="Calhoun S."/>
            <person name="Haridas S."/>
            <person name="Kuo A."/>
            <person name="Mondo S."/>
            <person name="Pangilinan J."/>
            <person name="Riley R."/>
            <person name="Labutti K."/>
            <person name="Andreopoulos B."/>
            <person name="Lipzen A."/>
            <person name="Chen C."/>
            <person name="Yanf M."/>
            <person name="Daum C."/>
            <person name="Ng V."/>
            <person name="Clum A."/>
            <person name="Ohm R."/>
            <person name="Martin F."/>
            <person name="Silar P."/>
            <person name="Natvig D."/>
            <person name="Lalanne C."/>
            <person name="Gautier V."/>
            <person name="Ament-Velasquez S.L."/>
            <person name="Kruys A."/>
            <person name="Hutchinson M.I."/>
            <person name="Powell A.J."/>
            <person name="Barry K."/>
            <person name="Miller A.N."/>
            <person name="Grigoriev I.V."/>
            <person name="Debuchy R."/>
            <person name="Gladieux P."/>
            <person name="Thoren M.H."/>
            <person name="Johannesson H."/>
        </authorList>
    </citation>
    <scope>NUCLEOTIDE SEQUENCE</scope>
    <source>
        <strain evidence="2">CBS 315.58</strain>
    </source>
</reference>
<dbReference type="EMBL" id="MU864093">
    <property type="protein sequence ID" value="KAK4194140.1"/>
    <property type="molecule type" value="Genomic_DNA"/>
</dbReference>
<accession>A0AAN7AQP5</accession>
<feature type="non-terminal residue" evidence="2">
    <location>
        <position position="183"/>
    </location>
</feature>
<name>A0AAN7AQP5_9PEZI</name>
<dbReference type="AlphaFoldDB" id="A0AAN7AQP5"/>
<keyword evidence="3" id="KW-1185">Reference proteome</keyword>
<evidence type="ECO:0000313" key="2">
    <source>
        <dbReference type="EMBL" id="KAK4194140.1"/>
    </source>
</evidence>
<feature type="transmembrane region" description="Helical" evidence="1">
    <location>
        <begin position="94"/>
        <end position="119"/>
    </location>
</feature>
<comment type="caution">
    <text evidence="2">The sequence shown here is derived from an EMBL/GenBank/DDBJ whole genome shotgun (WGS) entry which is preliminary data.</text>
</comment>
<evidence type="ECO:0000256" key="1">
    <source>
        <dbReference type="SAM" id="Phobius"/>
    </source>
</evidence>
<keyword evidence="1" id="KW-0812">Transmembrane</keyword>
<sequence>MDEVPYKVPFNPRWHKLKIVLMLLAVSFSAVIIGVSVATGYTPLGDPGRYYIHDSAYITGVSAAAAVLSLLFVALEMLNICLSKDRRGMHPGWLVTYNLVIGILAAAAFGIMIHYTTAVDGYDGWYRFFQDKRKANKELILFKVLLGFDFTLFLVHFILFIGACFESNQRNQARRAVQIVQVP</sequence>
<feature type="transmembrane region" description="Helical" evidence="1">
    <location>
        <begin position="20"/>
        <end position="44"/>
    </location>
</feature>
<evidence type="ECO:0000313" key="3">
    <source>
        <dbReference type="Proteomes" id="UP001303160"/>
    </source>
</evidence>
<feature type="transmembrane region" description="Helical" evidence="1">
    <location>
        <begin position="56"/>
        <end position="82"/>
    </location>
</feature>
<reference evidence="2" key="1">
    <citation type="journal article" date="2023" name="Mol. Phylogenet. Evol.">
        <title>Genome-scale phylogeny and comparative genomics of the fungal order Sordariales.</title>
        <authorList>
            <person name="Hensen N."/>
            <person name="Bonometti L."/>
            <person name="Westerberg I."/>
            <person name="Brannstrom I.O."/>
            <person name="Guillou S."/>
            <person name="Cros-Aarteil S."/>
            <person name="Calhoun S."/>
            <person name="Haridas S."/>
            <person name="Kuo A."/>
            <person name="Mondo S."/>
            <person name="Pangilinan J."/>
            <person name="Riley R."/>
            <person name="LaButti K."/>
            <person name="Andreopoulos B."/>
            <person name="Lipzen A."/>
            <person name="Chen C."/>
            <person name="Yan M."/>
            <person name="Daum C."/>
            <person name="Ng V."/>
            <person name="Clum A."/>
            <person name="Steindorff A."/>
            <person name="Ohm R.A."/>
            <person name="Martin F."/>
            <person name="Silar P."/>
            <person name="Natvig D.O."/>
            <person name="Lalanne C."/>
            <person name="Gautier V."/>
            <person name="Ament-Velasquez S.L."/>
            <person name="Kruys A."/>
            <person name="Hutchinson M.I."/>
            <person name="Powell A.J."/>
            <person name="Barry K."/>
            <person name="Miller A.N."/>
            <person name="Grigoriev I.V."/>
            <person name="Debuchy R."/>
            <person name="Gladieux P."/>
            <person name="Hiltunen Thoren M."/>
            <person name="Johannesson H."/>
        </authorList>
    </citation>
    <scope>NUCLEOTIDE SEQUENCE</scope>
    <source>
        <strain evidence="2">CBS 315.58</strain>
    </source>
</reference>